<evidence type="ECO:0000256" key="2">
    <source>
        <dbReference type="ARBA" id="ARBA00022596"/>
    </source>
</evidence>
<feature type="binding site" evidence="5">
    <location>
        <position position="73"/>
    </location>
    <ligand>
        <name>Zn(2+)</name>
        <dbReference type="ChEBI" id="CHEBI:29105"/>
    </ligand>
</feature>
<comment type="function">
    <text evidence="5">Involved in the maturation of [NiFe] hydrogenases. Required for nickel insertion into the metal center of the hydrogenase.</text>
</comment>
<dbReference type="PROSITE" id="PS01249">
    <property type="entry name" value="HYPA"/>
    <property type="match status" value="1"/>
</dbReference>
<gene>
    <name evidence="5" type="primary">hypA</name>
    <name evidence="6" type="ORF">EV214_112109</name>
</gene>
<proteinExistence type="inferred from homology"/>
<keyword evidence="4 5" id="KW-0862">Zinc</keyword>
<dbReference type="PANTHER" id="PTHR34535">
    <property type="entry name" value="HYDROGENASE MATURATION FACTOR HYPA"/>
    <property type="match status" value="1"/>
</dbReference>
<accession>A0A4R2KWL1</accession>
<dbReference type="PANTHER" id="PTHR34535:SF3">
    <property type="entry name" value="HYDROGENASE MATURATION FACTOR HYPA"/>
    <property type="match status" value="1"/>
</dbReference>
<evidence type="ECO:0000313" key="7">
    <source>
        <dbReference type="Proteomes" id="UP000294919"/>
    </source>
</evidence>
<organism evidence="6 7">
    <name type="scientific">Marinisporobacter balticus</name>
    <dbReference type="NCBI Taxonomy" id="2018667"/>
    <lineage>
        <taxon>Bacteria</taxon>
        <taxon>Bacillati</taxon>
        <taxon>Bacillota</taxon>
        <taxon>Clostridia</taxon>
        <taxon>Peptostreptococcales</taxon>
        <taxon>Thermotaleaceae</taxon>
        <taxon>Marinisporobacter</taxon>
    </lineage>
</organism>
<dbReference type="HAMAP" id="MF_00213">
    <property type="entry name" value="HypA_HybF"/>
    <property type="match status" value="1"/>
</dbReference>
<dbReference type="NCBIfam" id="TIGR00100">
    <property type="entry name" value="hypA"/>
    <property type="match status" value="1"/>
</dbReference>
<dbReference type="Pfam" id="PF01155">
    <property type="entry name" value="HypA"/>
    <property type="match status" value="1"/>
</dbReference>
<dbReference type="EMBL" id="SLWV01000012">
    <property type="protein sequence ID" value="TCO74628.1"/>
    <property type="molecule type" value="Genomic_DNA"/>
</dbReference>
<dbReference type="PIRSF" id="PIRSF004761">
    <property type="entry name" value="Hydrgn_mat_HypA"/>
    <property type="match status" value="1"/>
</dbReference>
<feature type="binding site" evidence="5">
    <location>
        <position position="92"/>
    </location>
    <ligand>
        <name>Zn(2+)</name>
        <dbReference type="ChEBI" id="CHEBI:29105"/>
    </ligand>
</feature>
<evidence type="ECO:0000256" key="5">
    <source>
        <dbReference type="HAMAP-Rule" id="MF_00213"/>
    </source>
</evidence>
<dbReference type="InterPro" id="IPR000688">
    <property type="entry name" value="HypA/HybF"/>
</dbReference>
<keyword evidence="2 5" id="KW-0533">Nickel</keyword>
<feature type="binding site" evidence="5">
    <location>
        <position position="89"/>
    </location>
    <ligand>
        <name>Zn(2+)</name>
        <dbReference type="ChEBI" id="CHEBI:29105"/>
    </ligand>
</feature>
<dbReference type="GO" id="GO:0051604">
    <property type="term" value="P:protein maturation"/>
    <property type="evidence" value="ECO:0007669"/>
    <property type="project" value="InterPro"/>
</dbReference>
<feature type="binding site" evidence="5">
    <location>
        <position position="2"/>
    </location>
    <ligand>
        <name>Ni(2+)</name>
        <dbReference type="ChEBI" id="CHEBI:49786"/>
    </ligand>
</feature>
<keyword evidence="7" id="KW-1185">Reference proteome</keyword>
<evidence type="ECO:0000256" key="3">
    <source>
        <dbReference type="ARBA" id="ARBA00022723"/>
    </source>
</evidence>
<comment type="caution">
    <text evidence="6">The sequence shown here is derived from an EMBL/GenBank/DDBJ whole genome shotgun (WGS) entry which is preliminary data.</text>
</comment>
<comment type="similarity">
    <text evidence="1 5">Belongs to the HypA/HybF family.</text>
</comment>
<reference evidence="6 7" key="1">
    <citation type="submission" date="2019-03" db="EMBL/GenBank/DDBJ databases">
        <title>Genomic Encyclopedia of Type Strains, Phase IV (KMG-IV): sequencing the most valuable type-strain genomes for metagenomic binning, comparative biology and taxonomic classification.</title>
        <authorList>
            <person name="Goeker M."/>
        </authorList>
    </citation>
    <scope>NUCLEOTIDE SEQUENCE [LARGE SCALE GENOMIC DNA]</scope>
    <source>
        <strain evidence="6 7">DSM 102940</strain>
    </source>
</reference>
<evidence type="ECO:0000256" key="1">
    <source>
        <dbReference type="ARBA" id="ARBA00010748"/>
    </source>
</evidence>
<dbReference type="GO" id="GO:0016151">
    <property type="term" value="F:nickel cation binding"/>
    <property type="evidence" value="ECO:0007669"/>
    <property type="project" value="UniProtKB-UniRule"/>
</dbReference>
<protein>
    <recommendedName>
        <fullName evidence="5">Hydrogenase maturation factor HypA</fullName>
    </recommendedName>
</protein>
<evidence type="ECO:0000313" key="6">
    <source>
        <dbReference type="EMBL" id="TCO74628.1"/>
    </source>
</evidence>
<dbReference type="RefSeq" id="WP_207669669.1">
    <property type="nucleotide sequence ID" value="NZ_SLWV01000012.1"/>
</dbReference>
<dbReference type="AlphaFoldDB" id="A0A4R2KWL1"/>
<keyword evidence="3 5" id="KW-0479">Metal-binding</keyword>
<evidence type="ECO:0000256" key="4">
    <source>
        <dbReference type="ARBA" id="ARBA00022833"/>
    </source>
</evidence>
<sequence length="113" mass="13147">MHEVSVVAELFEIIYENVNRYNLKRVDKIILRIGEFTCIEENGLRFAFEGMSKETICENAALIIQRIKARAYCDACKESFYINYTNKICPKCNQFSSNIMTGYELLLEKIEGE</sequence>
<dbReference type="GO" id="GO:0008270">
    <property type="term" value="F:zinc ion binding"/>
    <property type="evidence" value="ECO:0007669"/>
    <property type="project" value="UniProtKB-UniRule"/>
</dbReference>
<dbReference type="InterPro" id="IPR020538">
    <property type="entry name" value="Hydgase_Ni_incorp_HypA/HybF_CS"/>
</dbReference>
<feature type="binding site" evidence="5">
    <location>
        <position position="76"/>
    </location>
    <ligand>
        <name>Zn(2+)</name>
        <dbReference type="ChEBI" id="CHEBI:29105"/>
    </ligand>
</feature>
<dbReference type="Proteomes" id="UP000294919">
    <property type="component" value="Unassembled WGS sequence"/>
</dbReference>
<name>A0A4R2KWL1_9FIRM</name>
<dbReference type="Gene3D" id="3.30.2320.80">
    <property type="match status" value="1"/>
</dbReference>